<reference evidence="1 2" key="1">
    <citation type="submission" date="2014-02" db="EMBL/GenBank/DDBJ databases">
        <title>The small core and large imbalanced accessory genome model reveals a collaborative survival strategy of Sorangium cellulosum strains in nature.</title>
        <authorList>
            <person name="Han K."/>
            <person name="Peng R."/>
            <person name="Blom J."/>
            <person name="Li Y.-Z."/>
        </authorList>
    </citation>
    <scope>NUCLEOTIDE SEQUENCE [LARGE SCALE GENOMIC DNA]</scope>
    <source>
        <strain evidence="1 2">So0157-25</strain>
    </source>
</reference>
<dbReference type="EMBL" id="JELY01002959">
    <property type="protein sequence ID" value="KYF51151.1"/>
    <property type="molecule type" value="Genomic_DNA"/>
</dbReference>
<sequence length="212" mass="23430">MVAANRSAEVIEVRYALEQLFIDQEHDWVSDTIAPVLAWVPGRSRNERSQPFRFVVDHAVPGRSRTVHVDLTWDLALLERLVPGVDAHARRLRDGRTAQREHVTELAAYGLTFVAISTLMPGRRVKTMRKGSAPDILFDVTPGSLRGVEAAGRATGGRSALQAVRDGAASRRGARAKHGKASELRARRDIAEVHLSLWCASPRVSMMEQVKP</sequence>
<gene>
    <name evidence="1" type="ORF">BE08_44335</name>
</gene>
<comment type="caution">
    <text evidence="1">The sequence shown here is derived from an EMBL/GenBank/DDBJ whole genome shotgun (WGS) entry which is preliminary data.</text>
</comment>
<evidence type="ECO:0000313" key="1">
    <source>
        <dbReference type="EMBL" id="KYF51151.1"/>
    </source>
</evidence>
<name>A0A150P6A2_SORCE</name>
<proteinExistence type="predicted"/>
<organism evidence="1 2">
    <name type="scientific">Sorangium cellulosum</name>
    <name type="common">Polyangium cellulosum</name>
    <dbReference type="NCBI Taxonomy" id="56"/>
    <lineage>
        <taxon>Bacteria</taxon>
        <taxon>Pseudomonadati</taxon>
        <taxon>Myxococcota</taxon>
        <taxon>Polyangia</taxon>
        <taxon>Polyangiales</taxon>
        <taxon>Polyangiaceae</taxon>
        <taxon>Sorangium</taxon>
    </lineage>
</organism>
<accession>A0A150P6A2</accession>
<dbReference type="Proteomes" id="UP000075420">
    <property type="component" value="Unassembled WGS sequence"/>
</dbReference>
<evidence type="ECO:0000313" key="2">
    <source>
        <dbReference type="Proteomes" id="UP000075420"/>
    </source>
</evidence>
<dbReference type="AlphaFoldDB" id="A0A150P6A2"/>
<protein>
    <submittedName>
        <fullName evidence="1">Uncharacterized protein</fullName>
    </submittedName>
</protein>